<feature type="transmembrane region" description="Helical" evidence="6">
    <location>
        <begin position="102"/>
        <end position="128"/>
    </location>
</feature>
<evidence type="ECO:0000256" key="6">
    <source>
        <dbReference type="SAM" id="Phobius"/>
    </source>
</evidence>
<keyword evidence="8" id="KW-1185">Reference proteome</keyword>
<feature type="transmembrane region" description="Helical" evidence="6">
    <location>
        <begin position="263"/>
        <end position="283"/>
    </location>
</feature>
<comment type="caution">
    <text evidence="7">The sequence shown here is derived from an EMBL/GenBank/DDBJ whole genome shotgun (WGS) entry which is preliminary data.</text>
</comment>
<keyword evidence="3 6" id="KW-0812">Transmembrane</keyword>
<name>A0ABT0LYR7_9RHOB</name>
<comment type="subcellular location">
    <subcellularLocation>
        <location evidence="1">Membrane</location>
        <topology evidence="1">Multi-pass membrane protein</topology>
    </subcellularLocation>
</comment>
<feature type="transmembrane region" description="Helical" evidence="6">
    <location>
        <begin position="35"/>
        <end position="54"/>
    </location>
</feature>
<gene>
    <name evidence="7" type="ORF">M3N55_00500</name>
</gene>
<keyword evidence="5 6" id="KW-0472">Membrane</keyword>
<dbReference type="InterPro" id="IPR036259">
    <property type="entry name" value="MFS_trans_sf"/>
</dbReference>
<proteinExistence type="inferred from homology"/>
<sequence length="423" mass="43847">MTLSWLQIFRLGLVQAALGAIVVLMTSTLNRLMVVELALPVVLPGALVALHYGVQITRPQWGHLADQGGNRTRWIIAGMVVLALGGVGATLAIPLLESNLALGLAVSVVAYAVIGLGVGASGTSLLALLATATAEHRRPAAATITWLMMIAGIALTAITAGKFLDPYSHARLLAVVAVICAGAVALTILAVWGIERRVIARPAPPAQSFRDGIRDIWADTRARHFTFFVFLSMTAYFMQELILEPYAGLVFGFTPGQSTSMSGAQNGGVFLGMVLVGVAATGFRLGSLRVWVMAGCTGSALMLIAIAGASFWALPLVPLVVALGFFNGMFAVAAIGSMMQLAGEGADKREGARVGLWGASQAIAAGFGGLTGAALVDVARSLMPVADAFGAVFLFQATLFIASAYLAARIMTPRATALLVPGE</sequence>
<evidence type="ECO:0000256" key="2">
    <source>
        <dbReference type="ARBA" id="ARBA00008412"/>
    </source>
</evidence>
<dbReference type="Proteomes" id="UP001202550">
    <property type="component" value="Unassembled WGS sequence"/>
</dbReference>
<dbReference type="CDD" id="cd06176">
    <property type="entry name" value="MFS_BCD_PucC-like"/>
    <property type="match status" value="1"/>
</dbReference>
<evidence type="ECO:0000313" key="8">
    <source>
        <dbReference type="Proteomes" id="UP001202550"/>
    </source>
</evidence>
<dbReference type="InterPro" id="IPR026036">
    <property type="entry name" value="PucC"/>
</dbReference>
<dbReference type="Gene3D" id="1.20.1250.20">
    <property type="entry name" value="MFS general substrate transporter like domains"/>
    <property type="match status" value="1"/>
</dbReference>
<dbReference type="RefSeq" id="WP_249055358.1">
    <property type="nucleotide sequence ID" value="NZ_JALZWP010000001.1"/>
</dbReference>
<dbReference type="Pfam" id="PF03209">
    <property type="entry name" value="PUCC"/>
    <property type="match status" value="1"/>
</dbReference>
<reference evidence="7 8" key="1">
    <citation type="submission" date="2022-05" db="EMBL/GenBank/DDBJ databases">
        <title>Seasonal and diel survey of microbial diversity of the Tyrrhenian coast.</title>
        <authorList>
            <person name="Gattoni G."/>
            <person name="Corral P."/>
        </authorList>
    </citation>
    <scope>NUCLEOTIDE SEQUENCE [LARGE SCALE GENOMIC DNA]</scope>
    <source>
        <strain evidence="7 8">V10</strain>
    </source>
</reference>
<feature type="transmembrane region" description="Helical" evidence="6">
    <location>
        <begin position="319"/>
        <end position="342"/>
    </location>
</feature>
<accession>A0ABT0LYR7</accession>
<comment type="similarity">
    <text evidence="2">Belongs to the PucC family.</text>
</comment>
<protein>
    <submittedName>
        <fullName evidence="7">BCD family MFS transporter</fullName>
    </submittedName>
</protein>
<evidence type="ECO:0000256" key="5">
    <source>
        <dbReference type="ARBA" id="ARBA00023136"/>
    </source>
</evidence>
<organism evidence="7 8">
    <name type="scientific">Roseinatronobacter domitianus</name>
    <dbReference type="NCBI Taxonomy" id="2940293"/>
    <lineage>
        <taxon>Bacteria</taxon>
        <taxon>Pseudomonadati</taxon>
        <taxon>Pseudomonadota</taxon>
        <taxon>Alphaproteobacteria</taxon>
        <taxon>Rhodobacterales</taxon>
        <taxon>Paracoccaceae</taxon>
        <taxon>Roseinatronobacter</taxon>
    </lineage>
</organism>
<dbReference type="EMBL" id="JALZWP010000001">
    <property type="protein sequence ID" value="MCL1627199.1"/>
    <property type="molecule type" value="Genomic_DNA"/>
</dbReference>
<evidence type="ECO:0000256" key="3">
    <source>
        <dbReference type="ARBA" id="ARBA00022692"/>
    </source>
</evidence>
<evidence type="ECO:0000256" key="4">
    <source>
        <dbReference type="ARBA" id="ARBA00022989"/>
    </source>
</evidence>
<feature type="transmembrane region" description="Helical" evidence="6">
    <location>
        <begin position="140"/>
        <end position="160"/>
    </location>
</feature>
<dbReference type="InterPro" id="IPR004896">
    <property type="entry name" value="PucC-rel"/>
</dbReference>
<keyword evidence="4 6" id="KW-1133">Transmembrane helix</keyword>
<dbReference type="PANTHER" id="PTHR23538:SF1">
    <property type="entry name" value="44.5 KD BACTERIOCHLOROPHYLL SYNTHASE SUBUNIT"/>
    <property type="match status" value="1"/>
</dbReference>
<feature type="transmembrane region" description="Helical" evidence="6">
    <location>
        <begin position="74"/>
        <end position="96"/>
    </location>
</feature>
<dbReference type="SUPFAM" id="SSF103473">
    <property type="entry name" value="MFS general substrate transporter"/>
    <property type="match status" value="1"/>
</dbReference>
<feature type="transmembrane region" description="Helical" evidence="6">
    <location>
        <begin position="388"/>
        <end position="408"/>
    </location>
</feature>
<dbReference type="PANTHER" id="PTHR23538">
    <property type="entry name" value="44.5 KD BACTERIOCHLOROPHYLL SYNTHASE SUBUNIT"/>
    <property type="match status" value="1"/>
</dbReference>
<feature type="transmembrane region" description="Helical" evidence="6">
    <location>
        <begin position="290"/>
        <end position="313"/>
    </location>
</feature>
<evidence type="ECO:0000313" key="7">
    <source>
        <dbReference type="EMBL" id="MCL1627199.1"/>
    </source>
</evidence>
<feature type="transmembrane region" description="Helical" evidence="6">
    <location>
        <begin position="224"/>
        <end position="243"/>
    </location>
</feature>
<evidence type="ECO:0000256" key="1">
    <source>
        <dbReference type="ARBA" id="ARBA00004141"/>
    </source>
</evidence>
<feature type="transmembrane region" description="Helical" evidence="6">
    <location>
        <begin position="354"/>
        <end position="376"/>
    </location>
</feature>
<dbReference type="PIRSF" id="PIRSF016565">
    <property type="entry name" value="PucC"/>
    <property type="match status" value="1"/>
</dbReference>
<feature type="transmembrane region" description="Helical" evidence="6">
    <location>
        <begin position="172"/>
        <end position="194"/>
    </location>
</feature>